<dbReference type="Gene3D" id="3.30.300.30">
    <property type="match status" value="1"/>
</dbReference>
<dbReference type="InterPro" id="IPR025110">
    <property type="entry name" value="AMP-bd_C"/>
</dbReference>
<evidence type="ECO:0000259" key="3">
    <source>
        <dbReference type="Pfam" id="PF13193"/>
    </source>
</evidence>
<keyword evidence="5" id="KW-1185">Reference proteome</keyword>
<feature type="domain" description="AMP-binding enzyme C-terminal" evidence="3">
    <location>
        <begin position="287"/>
        <end position="361"/>
    </location>
</feature>
<dbReference type="SUPFAM" id="SSF56801">
    <property type="entry name" value="Acetyl-CoA synthetase-like"/>
    <property type="match status" value="1"/>
</dbReference>
<organism evidence="4 5">
    <name type="scientific">Gordonia bronchialis (strain ATCC 25592 / DSM 43247 / BCRC 13721 / JCM 3198 / KCTC 3076 / NBRC 16047 / NCTC 10667)</name>
    <name type="common">Rhodococcus bronchialis</name>
    <dbReference type="NCBI Taxonomy" id="526226"/>
    <lineage>
        <taxon>Bacteria</taxon>
        <taxon>Bacillati</taxon>
        <taxon>Actinomycetota</taxon>
        <taxon>Actinomycetes</taxon>
        <taxon>Mycobacteriales</taxon>
        <taxon>Gordoniaceae</taxon>
        <taxon>Gordonia</taxon>
    </lineage>
</organism>
<evidence type="ECO:0000259" key="2">
    <source>
        <dbReference type="Pfam" id="PF00501"/>
    </source>
</evidence>
<dbReference type="KEGG" id="gbr:Gbro_1052"/>
<dbReference type="eggNOG" id="COG0318">
    <property type="taxonomic scope" value="Bacteria"/>
</dbReference>
<feature type="compositionally biased region" description="Polar residues" evidence="1">
    <location>
        <begin position="50"/>
        <end position="59"/>
    </location>
</feature>
<dbReference type="GO" id="GO:0031956">
    <property type="term" value="F:medium-chain fatty acid-CoA ligase activity"/>
    <property type="evidence" value="ECO:0007669"/>
    <property type="project" value="TreeGrafter"/>
</dbReference>
<dbReference type="NCBIfam" id="NF005877">
    <property type="entry name" value="PRK07824.1"/>
    <property type="match status" value="1"/>
</dbReference>
<dbReference type="RefSeq" id="WP_012832939.1">
    <property type="nucleotide sequence ID" value="NC_013441.1"/>
</dbReference>
<protein>
    <submittedName>
        <fullName evidence="4">AMP-dependent synthetase and ligase</fullName>
    </submittedName>
</protein>
<accession>D0L4D7</accession>
<evidence type="ECO:0000256" key="1">
    <source>
        <dbReference type="SAM" id="MobiDB-lite"/>
    </source>
</evidence>
<dbReference type="InterPro" id="IPR042099">
    <property type="entry name" value="ANL_N_sf"/>
</dbReference>
<proteinExistence type="predicted"/>
<dbReference type="Pfam" id="PF00501">
    <property type="entry name" value="AMP-binding"/>
    <property type="match status" value="1"/>
</dbReference>
<dbReference type="STRING" id="526226.Gbro_1052"/>
<evidence type="ECO:0000313" key="4">
    <source>
        <dbReference type="EMBL" id="ACY20361.1"/>
    </source>
</evidence>
<dbReference type="AlphaFoldDB" id="D0L4D7"/>
<dbReference type="InterPro" id="IPR045851">
    <property type="entry name" value="AMP-bd_C_sf"/>
</dbReference>
<keyword evidence="4" id="KW-0436">Ligase</keyword>
<feature type="region of interest" description="Disordered" evidence="1">
    <location>
        <begin position="1"/>
        <end position="22"/>
    </location>
</feature>
<dbReference type="EMBL" id="CP001802">
    <property type="protein sequence ID" value="ACY20361.1"/>
    <property type="molecule type" value="Genomic_DNA"/>
</dbReference>
<reference evidence="5" key="1">
    <citation type="submission" date="2009-10" db="EMBL/GenBank/DDBJ databases">
        <title>The complete chromosome of Gordonia bronchialis DSM 43247.</title>
        <authorList>
            <consortium name="US DOE Joint Genome Institute (JGI-PGF)"/>
            <person name="Lucas S."/>
            <person name="Copeland A."/>
            <person name="Lapidus A."/>
            <person name="Glavina del Rio T."/>
            <person name="Dalin E."/>
            <person name="Tice H."/>
            <person name="Bruce D."/>
            <person name="Goodwin L."/>
            <person name="Pitluck S."/>
            <person name="Kyrpides N."/>
            <person name="Mavromatis K."/>
            <person name="Ivanova N."/>
            <person name="Ovchinnikova G."/>
            <person name="Saunders E."/>
            <person name="Brettin T."/>
            <person name="Detter J.C."/>
            <person name="Han C."/>
            <person name="Larimer F."/>
            <person name="Land M."/>
            <person name="Hauser L."/>
            <person name="Markowitz V."/>
            <person name="Cheng J.-F."/>
            <person name="Hugenholtz P."/>
            <person name="Woyke T."/>
            <person name="Wu D."/>
            <person name="Jando M."/>
            <person name="Schneider S."/>
            <person name="Goeker M."/>
            <person name="Klenk H.-P."/>
            <person name="Eisen J.A."/>
        </authorList>
    </citation>
    <scope>NUCLEOTIDE SEQUENCE [LARGE SCALE GENOMIC DNA]</scope>
    <source>
        <strain evidence="5">ATCC 25592 / DSM 43247 / BCRC 13721 / JCM 3198 / KCTC 3076 / NBRC 16047 / NCTC 10667</strain>
    </source>
</reference>
<feature type="domain" description="AMP-dependent synthetase/ligase" evidence="2">
    <location>
        <begin position="42"/>
        <end position="237"/>
    </location>
</feature>
<dbReference type="GO" id="GO:0006631">
    <property type="term" value="P:fatty acid metabolic process"/>
    <property type="evidence" value="ECO:0007669"/>
    <property type="project" value="TreeGrafter"/>
</dbReference>
<dbReference type="HOGENOM" id="CLU_000022_59_3_11"/>
<dbReference type="InterPro" id="IPR000873">
    <property type="entry name" value="AMP-dep_synth/lig_dom"/>
</dbReference>
<reference evidence="4 5" key="2">
    <citation type="journal article" date="2010" name="Stand. Genomic Sci.">
        <title>Complete genome sequence of Gordonia bronchialis type strain (3410).</title>
        <authorList>
            <person name="Ivanova N."/>
            <person name="Sikorski J."/>
            <person name="Jando M."/>
            <person name="Lapidus A."/>
            <person name="Nolan M."/>
            <person name="Lucas S."/>
            <person name="Del Rio T.G."/>
            <person name="Tice H."/>
            <person name="Copeland A."/>
            <person name="Cheng J.F."/>
            <person name="Chen F."/>
            <person name="Bruce D."/>
            <person name="Goodwin L."/>
            <person name="Pitluck S."/>
            <person name="Mavromatis K."/>
            <person name="Ovchinnikova G."/>
            <person name="Pati A."/>
            <person name="Chen A."/>
            <person name="Palaniappan K."/>
            <person name="Land M."/>
            <person name="Hauser L."/>
            <person name="Chang Y.J."/>
            <person name="Jeffries C.D."/>
            <person name="Chain P."/>
            <person name="Saunders E."/>
            <person name="Han C."/>
            <person name="Detter J.C."/>
            <person name="Brettin T."/>
            <person name="Rohde M."/>
            <person name="Goker M."/>
            <person name="Bristow J."/>
            <person name="Eisen J.A."/>
            <person name="Markowitz V."/>
            <person name="Hugenholtz P."/>
            <person name="Klenk H.P."/>
            <person name="Kyrpides N.C."/>
        </authorList>
    </citation>
    <scope>NUCLEOTIDE SEQUENCE [LARGE SCALE GENOMIC DNA]</scope>
    <source>
        <strain evidence="5">ATCC 25592 / DSM 43247 / BCRC 13721 / JCM 3198 / KCTC 3076 / NBRC 16047 / NCTC 10667</strain>
    </source>
</reference>
<evidence type="ECO:0000313" key="5">
    <source>
        <dbReference type="Proteomes" id="UP000001219"/>
    </source>
</evidence>
<name>D0L4D7_GORB4</name>
<feature type="region of interest" description="Disordered" evidence="1">
    <location>
        <begin position="50"/>
        <end position="71"/>
    </location>
</feature>
<dbReference type="PANTHER" id="PTHR43201:SF32">
    <property type="entry name" value="2-SUCCINYLBENZOATE--COA LIGASE, CHLOROPLASTIC_PEROXISOMAL"/>
    <property type="match status" value="1"/>
</dbReference>
<dbReference type="Gene3D" id="3.40.50.12780">
    <property type="entry name" value="N-terminal domain of ligase-like"/>
    <property type="match status" value="1"/>
</dbReference>
<gene>
    <name evidence="4" type="ordered locus">Gbro_1052</name>
</gene>
<dbReference type="PANTHER" id="PTHR43201">
    <property type="entry name" value="ACYL-COA SYNTHETASE"/>
    <property type="match status" value="1"/>
</dbReference>
<sequence length="372" mass="38702">MLRRDQLAGLCDASSDQPAHLPVPDDTVSAQRLADALGAGEPIDDDISLVISTSGSTGTPKGAQHTPATLSASAQATAAHLGGPGNWLLALPPHHIAGLQVLLRSLAAGFTPTVLDVGDGFDVDAFVRAVAELDGPRRYTSLVPTQLIKVLDSPAAIAASRTLDAILVGGAATPEPLQRRAFDAGLPIVRTYGMSETAGGCVYDGVPLPGVEIRITDADDAGIGRVELAGPMIARGYRHLPDHPAFATAGWFRTDDLGVIADGVLRIVGRADEAISTGGLTVVPQAVEAVIVDDPAVAECVVVGLPDDRLGEKVVAFVVTRPGERLDAKRIQGLVGERLDRFAAPREIVELDALPLRGPGKVDRRALRARSS</sequence>
<dbReference type="CDD" id="cd17630">
    <property type="entry name" value="OSB_MenE-like"/>
    <property type="match status" value="1"/>
</dbReference>
<dbReference type="Pfam" id="PF13193">
    <property type="entry name" value="AMP-binding_C"/>
    <property type="match status" value="1"/>
</dbReference>
<dbReference type="Proteomes" id="UP000001219">
    <property type="component" value="Chromosome"/>
</dbReference>